<gene>
    <name evidence="11" type="primary">LOC116306350</name>
</gene>
<keyword evidence="6" id="KW-0804">Transcription</keyword>
<evidence type="ECO:0000256" key="2">
    <source>
        <dbReference type="ARBA" id="ARBA00022771"/>
    </source>
</evidence>
<dbReference type="Pfam" id="PF14737">
    <property type="entry name" value="DUF4470"/>
    <property type="match status" value="1"/>
</dbReference>
<proteinExistence type="predicted"/>
<evidence type="ECO:0000256" key="3">
    <source>
        <dbReference type="ARBA" id="ARBA00022833"/>
    </source>
</evidence>
<dbReference type="Proteomes" id="UP000515163">
    <property type="component" value="Unplaced"/>
</dbReference>
<feature type="domain" description="MYND-type" evidence="9">
    <location>
        <begin position="998"/>
        <end position="1037"/>
    </location>
</feature>
<dbReference type="PANTHER" id="PTHR10237">
    <property type="entry name" value="DEFORMED EPIDERMAL AUTOREGULATORY FACTOR 1 HOMOLOG SUPPRESSIN"/>
    <property type="match status" value="1"/>
</dbReference>
<evidence type="ECO:0000256" key="4">
    <source>
        <dbReference type="ARBA" id="ARBA00023015"/>
    </source>
</evidence>
<dbReference type="InterPro" id="IPR002893">
    <property type="entry name" value="Znf_MYND"/>
</dbReference>
<evidence type="ECO:0000259" key="9">
    <source>
        <dbReference type="PROSITE" id="PS50865"/>
    </source>
</evidence>
<keyword evidence="2 8" id="KW-0863">Zinc-finger</keyword>
<dbReference type="GO" id="GO:0003677">
    <property type="term" value="F:DNA binding"/>
    <property type="evidence" value="ECO:0007669"/>
    <property type="project" value="UniProtKB-KW"/>
</dbReference>
<dbReference type="SUPFAM" id="SSF144232">
    <property type="entry name" value="HIT/MYND zinc finger-like"/>
    <property type="match status" value="1"/>
</dbReference>
<sequence>MMAALYDSQRVPVLGFHNPAATILYPKGSYSYSYGNTRGQDVTENLGTQKDQHLDVLLLASGDVRNLLFTVSGLSLRKPNERPKSISFHLNDYDPSIVARNAVVLEIANTIDPGEDDDVDFLWNVWYNLALSKDHSDRLRATLASLITRDFNECESFLKFQESKVLQECQAIWEDWKEVELDVDSVKEERKQLISEKSLSLEKFHVHVMQQIMMAPNVKSDFIKKSSPYYKEIKHWFEEGSTNDERHSVNPTLIRPFDHKWRVHYTACAFEGYLPLSRSDLIRCRSITGCCKETLRLLVKRFQQFKTATTFTVFFWTGDGLLLCTSRLPQGMRFDVIDTSNVADHIGLLNILVCCSPRLKRPLESQMFTSSMLWFKECENIMKYYSKCLGVNTYLLPTILGLKLAVDFDLGNRRLPDDICSSQEIFCWVKTERTRTLLTLEEGDEVIQALFILVERCFDLVGLSKDKVFGPNLSSPLTLLRILQQLDPIVEGGAARILDLLRSKLPRDFEDKFGLSWNLINGSLGSIKEPIVEVNVKIDISTASWCTPIPMIIIFDDISKIPLKDPESNEFPPLNLKRRVIYNSLRYDDSKRVVTFHILEKDWYAIKDTSCLSIMSNTLQPTTIDSEPVCLGDEDVVSIVRRVDPVKTFGLDCVQTFDVRPKKQEHSALEVIKVEESECSYKAEIAILNPNKCKAKMDVQFYPEKCPTNINVKFEDGEECTIYFSCSVNEKSSKFQISRKQGKIVCVMPKREDGTVGERVIQNIAPVPFHALEIWDSGFDDTVIICGHMFGTELDMKLKSERKSGDAFFDLRESISKILQGHVEEPKIPKVYALEDNPLVRAPYNTLDDIKRKKGFIIKVEKIYRWNYLPLIKIIFYDCKKYGDIMKKNPTGSEALVRSFLSTIMRASILRTWADQKELDLLRKMLYTNAVRIPQEEVSADSLWKASFVTPLFPRERNNIFFQDTSSMQKSISKLLFGGITDTSQSAPKILAQALPRCHFCHKTSGDLKRCMGCKDVSYCSRDCQKKDWKQNHKAVCRKN</sequence>
<dbReference type="GO" id="GO:0008270">
    <property type="term" value="F:zinc ion binding"/>
    <property type="evidence" value="ECO:0007669"/>
    <property type="project" value="UniProtKB-KW"/>
</dbReference>
<dbReference type="KEGG" id="aten:116306350"/>
<dbReference type="Gene3D" id="6.10.140.2220">
    <property type="match status" value="1"/>
</dbReference>
<dbReference type="GO" id="GO:0005634">
    <property type="term" value="C:nucleus"/>
    <property type="evidence" value="ECO:0007669"/>
    <property type="project" value="TreeGrafter"/>
</dbReference>
<evidence type="ECO:0000313" key="10">
    <source>
        <dbReference type="Proteomes" id="UP000515163"/>
    </source>
</evidence>
<dbReference type="OrthoDB" id="5958408at2759"/>
<dbReference type="GeneID" id="116306350"/>
<dbReference type="PROSITE" id="PS50865">
    <property type="entry name" value="ZF_MYND_2"/>
    <property type="match status" value="1"/>
</dbReference>
<dbReference type="InterPro" id="IPR027974">
    <property type="entry name" value="DUF4470"/>
</dbReference>
<dbReference type="PROSITE" id="PS01360">
    <property type="entry name" value="ZF_MYND_1"/>
    <property type="match status" value="1"/>
</dbReference>
<keyword evidence="10" id="KW-1185">Reference proteome</keyword>
<dbReference type="AlphaFoldDB" id="A0A6P8J2F4"/>
<protein>
    <submittedName>
        <fullName evidence="11">Uncharacterized protein LOC116306350 isoform X1</fullName>
    </submittedName>
</protein>
<keyword evidence="4" id="KW-0805">Transcription regulation</keyword>
<keyword evidence="1" id="KW-0479">Metal-binding</keyword>
<dbReference type="Pfam" id="PF01753">
    <property type="entry name" value="zf-MYND"/>
    <property type="match status" value="1"/>
</dbReference>
<dbReference type="GO" id="GO:0000981">
    <property type="term" value="F:DNA-binding transcription factor activity, RNA polymerase II-specific"/>
    <property type="evidence" value="ECO:0007669"/>
    <property type="project" value="TreeGrafter"/>
</dbReference>
<evidence type="ECO:0000256" key="8">
    <source>
        <dbReference type="PROSITE-ProRule" id="PRU00134"/>
    </source>
</evidence>
<dbReference type="PANTHER" id="PTHR10237:SF1">
    <property type="entry name" value="DEFORMED EPIDERMAL AUTOREGULATORY FACTOR 1 HOMOLOG"/>
    <property type="match status" value="1"/>
</dbReference>
<reference evidence="11" key="1">
    <citation type="submission" date="2025-08" db="UniProtKB">
        <authorList>
            <consortium name="RefSeq"/>
        </authorList>
    </citation>
    <scope>IDENTIFICATION</scope>
    <source>
        <tissue evidence="11">Tentacle</tissue>
    </source>
</reference>
<name>A0A6P8J2F4_ACTTE</name>
<dbReference type="InParanoid" id="A0A6P8J2F4"/>
<keyword evidence="7" id="KW-0539">Nucleus</keyword>
<accession>A0A6P8J2F4</accession>
<organism evidence="10 11">
    <name type="scientific">Actinia tenebrosa</name>
    <name type="common">Australian red waratah sea anemone</name>
    <dbReference type="NCBI Taxonomy" id="6105"/>
    <lineage>
        <taxon>Eukaryota</taxon>
        <taxon>Metazoa</taxon>
        <taxon>Cnidaria</taxon>
        <taxon>Anthozoa</taxon>
        <taxon>Hexacorallia</taxon>
        <taxon>Actiniaria</taxon>
        <taxon>Actiniidae</taxon>
        <taxon>Actinia</taxon>
    </lineage>
</organism>
<evidence type="ECO:0000256" key="5">
    <source>
        <dbReference type="ARBA" id="ARBA00023125"/>
    </source>
</evidence>
<evidence type="ECO:0000256" key="6">
    <source>
        <dbReference type="ARBA" id="ARBA00023163"/>
    </source>
</evidence>
<evidence type="ECO:0000256" key="7">
    <source>
        <dbReference type="ARBA" id="ARBA00023242"/>
    </source>
</evidence>
<keyword evidence="3" id="KW-0862">Zinc</keyword>
<keyword evidence="5" id="KW-0238">DNA-binding</keyword>
<evidence type="ECO:0000256" key="1">
    <source>
        <dbReference type="ARBA" id="ARBA00022723"/>
    </source>
</evidence>
<evidence type="ECO:0000313" key="11">
    <source>
        <dbReference type="RefSeq" id="XP_031572248.1"/>
    </source>
</evidence>
<dbReference type="RefSeq" id="XP_031572248.1">
    <property type="nucleotide sequence ID" value="XM_031716388.1"/>
</dbReference>
<dbReference type="InterPro" id="IPR024119">
    <property type="entry name" value="TF_DEAF-1"/>
</dbReference>